<evidence type="ECO:0000256" key="6">
    <source>
        <dbReference type="ARBA" id="ARBA00023136"/>
    </source>
</evidence>
<accession>A0A6J6GWW2</accession>
<dbReference type="EMBL" id="CAEZUU010000002">
    <property type="protein sequence ID" value="CAB4604219.1"/>
    <property type="molecule type" value="Genomic_DNA"/>
</dbReference>
<comment type="subcellular location">
    <subcellularLocation>
        <location evidence="1">Membrane</location>
        <topology evidence="1">Multi-pass membrane protein</topology>
    </subcellularLocation>
</comment>
<feature type="transmembrane region" description="Helical" evidence="7">
    <location>
        <begin position="550"/>
        <end position="570"/>
    </location>
</feature>
<keyword evidence="4 7" id="KW-0812">Transmembrane</keyword>
<feature type="transmembrane region" description="Helical" evidence="7">
    <location>
        <begin position="576"/>
        <end position="597"/>
    </location>
</feature>
<dbReference type="GO" id="GO:0005886">
    <property type="term" value="C:plasma membrane"/>
    <property type="evidence" value="ECO:0007669"/>
    <property type="project" value="TreeGrafter"/>
</dbReference>
<dbReference type="PANTHER" id="PTHR31806:SF1">
    <property type="entry name" value="PURINE-CYTOSINE PERMEASE FCY2-RELATED"/>
    <property type="match status" value="1"/>
</dbReference>
<dbReference type="Pfam" id="PF02133">
    <property type="entry name" value="Transp_cyt_pur"/>
    <property type="match status" value="1"/>
</dbReference>
<evidence type="ECO:0000256" key="1">
    <source>
        <dbReference type="ARBA" id="ARBA00004141"/>
    </source>
</evidence>
<organism evidence="8">
    <name type="scientific">freshwater metagenome</name>
    <dbReference type="NCBI Taxonomy" id="449393"/>
    <lineage>
        <taxon>unclassified sequences</taxon>
        <taxon>metagenomes</taxon>
        <taxon>ecological metagenomes</taxon>
    </lineage>
</organism>
<feature type="transmembrane region" description="Helical" evidence="7">
    <location>
        <begin position="658"/>
        <end position="680"/>
    </location>
</feature>
<feature type="transmembrane region" description="Helical" evidence="7">
    <location>
        <begin position="330"/>
        <end position="353"/>
    </location>
</feature>
<feature type="transmembrane region" description="Helical" evidence="7">
    <location>
        <begin position="474"/>
        <end position="495"/>
    </location>
</feature>
<dbReference type="AlphaFoldDB" id="A0A6J6GWW2"/>
<feature type="transmembrane region" description="Helical" evidence="7">
    <location>
        <begin position="284"/>
        <end position="309"/>
    </location>
</feature>
<feature type="transmembrane region" description="Helical" evidence="7">
    <location>
        <begin position="435"/>
        <end position="453"/>
    </location>
</feature>
<keyword evidence="5 7" id="KW-1133">Transmembrane helix</keyword>
<sequence length="710" mass="75583">MDSTNFTPPARRSMTDEEITNALGNAQADEAGITSAMELLETQAQLRDIEKMEFSSWVLEMERIGTPKALLAVENANRAQKGLEPLNELPQTQPNLAPIDDVVSHLNNLYASQATPQVTPIAEPDVEEPVFETPIVGEPEHAESPLEEPVAEEPVIEAPVIVESISVVEVQPESVADDFDEFDRLLAADTVVGAEDEITALEEELVQEIVSAPVAAFDSLTVIESDPGVDFVQESAIEEIKLESTPKLNRRSRASSQFWAWLGLSGSVLPLGLAYFVSKTGLTYSQAVLAIFLGVLASGLVIAVGALAGKRSGLPTLLLSRAPFGVYGNAAPAAVLTVVRFFWSAAILVALLTLGRNVLHVDSLTAVSNTNNIYLYAAALVLIAGAITLAIFGGRILFRAQQAVGLVGVAVAIALIAVTANTFSLQDLLAQPTSSWNTAFGVAVLTFCVYGLAWTSAGADFARKLSTNARGAAVVGWGALALVVVPTIVASYGLALISTNHADTAPWLSYLLLGSASISGIVILAMSLYSSNLSLHSLGLKLKPAVAQPVIGLLVLALAGLGIYFIADVWKFTGDYAHIAAIPVAAWAGIFISDILIRRIAYHEISLSRGYGFYKSVNWVNLTGWLVATAAGFGFTYVDQAGFGWTGFIADQLVNQDFWKTTSFGIVIAFAFASLLPVALGIPRIKRQEAEVLAIEARRDDLKDIFGLVD</sequence>
<dbReference type="Gene3D" id="1.10.4160.10">
    <property type="entry name" value="Hydantoin permease"/>
    <property type="match status" value="1"/>
</dbReference>
<dbReference type="InterPro" id="IPR001248">
    <property type="entry name" value="Pur-cyt_permease"/>
</dbReference>
<feature type="transmembrane region" description="Helical" evidence="7">
    <location>
        <begin position="507"/>
        <end position="529"/>
    </location>
</feature>
<comment type="similarity">
    <text evidence="2">Belongs to the purine-cytosine permease (2.A.39) family.</text>
</comment>
<keyword evidence="6 7" id="KW-0472">Membrane</keyword>
<protein>
    <submittedName>
        <fullName evidence="8">Unannotated protein</fullName>
    </submittedName>
</protein>
<evidence type="ECO:0000256" key="4">
    <source>
        <dbReference type="ARBA" id="ARBA00022692"/>
    </source>
</evidence>
<evidence type="ECO:0000256" key="7">
    <source>
        <dbReference type="SAM" id="Phobius"/>
    </source>
</evidence>
<dbReference type="GO" id="GO:0022857">
    <property type="term" value="F:transmembrane transporter activity"/>
    <property type="evidence" value="ECO:0007669"/>
    <property type="project" value="InterPro"/>
</dbReference>
<proteinExistence type="inferred from homology"/>
<evidence type="ECO:0000256" key="3">
    <source>
        <dbReference type="ARBA" id="ARBA00022448"/>
    </source>
</evidence>
<evidence type="ECO:0000256" key="5">
    <source>
        <dbReference type="ARBA" id="ARBA00022989"/>
    </source>
</evidence>
<dbReference type="PANTHER" id="PTHR31806">
    <property type="entry name" value="PURINE-CYTOSINE PERMEASE FCY2-RELATED"/>
    <property type="match status" value="1"/>
</dbReference>
<reference evidence="8" key="1">
    <citation type="submission" date="2020-05" db="EMBL/GenBank/DDBJ databases">
        <authorList>
            <person name="Chiriac C."/>
            <person name="Salcher M."/>
            <person name="Ghai R."/>
            <person name="Kavagutti S V."/>
        </authorList>
    </citation>
    <scope>NUCLEOTIDE SEQUENCE</scope>
</reference>
<feature type="transmembrane region" description="Helical" evidence="7">
    <location>
        <begin position="618"/>
        <end position="638"/>
    </location>
</feature>
<feature type="transmembrane region" description="Helical" evidence="7">
    <location>
        <begin position="404"/>
        <end position="423"/>
    </location>
</feature>
<evidence type="ECO:0000313" key="8">
    <source>
        <dbReference type="EMBL" id="CAB4604219.1"/>
    </source>
</evidence>
<dbReference type="InterPro" id="IPR026030">
    <property type="entry name" value="Pur-cyt_permease_Fcy2/21/22"/>
</dbReference>
<gene>
    <name evidence="8" type="ORF">UFOPK1857_00029</name>
</gene>
<keyword evidence="3" id="KW-0813">Transport</keyword>
<name>A0A6J6GWW2_9ZZZZ</name>
<evidence type="ECO:0000256" key="2">
    <source>
        <dbReference type="ARBA" id="ARBA00008974"/>
    </source>
</evidence>
<feature type="transmembrane region" description="Helical" evidence="7">
    <location>
        <begin position="258"/>
        <end position="278"/>
    </location>
</feature>
<feature type="transmembrane region" description="Helical" evidence="7">
    <location>
        <begin position="373"/>
        <end position="392"/>
    </location>
</feature>